<dbReference type="SUPFAM" id="SSF56059">
    <property type="entry name" value="Glutathione synthetase ATP-binding domain-like"/>
    <property type="match status" value="1"/>
</dbReference>
<keyword evidence="14 18" id="KW-0573">Peptidoglycan synthesis</keyword>
<dbReference type="InterPro" id="IPR000291">
    <property type="entry name" value="D-Ala_lig_Van_CS"/>
</dbReference>
<reference evidence="23" key="1">
    <citation type="submission" date="2021-10" db="EMBL/GenBank/DDBJ databases">
        <title>Marinomonas pontica sp. nov., isolated from the Black Sea.</title>
        <authorList>
            <person name="Zhao L.-H."/>
            <person name="Xue J.-H."/>
        </authorList>
    </citation>
    <scope>NUCLEOTIDE SEQUENCE</scope>
    <source>
        <strain evidence="23">E8</strain>
    </source>
</reference>
<feature type="active site" evidence="19">
    <location>
        <position position="287"/>
    </location>
</feature>
<evidence type="ECO:0000256" key="13">
    <source>
        <dbReference type="ARBA" id="ARBA00022960"/>
    </source>
</evidence>
<dbReference type="GO" id="GO:0008360">
    <property type="term" value="P:regulation of cell shape"/>
    <property type="evidence" value="ECO:0007669"/>
    <property type="project" value="UniProtKB-KW"/>
</dbReference>
<evidence type="ECO:0000256" key="20">
    <source>
        <dbReference type="PIRSR" id="PIRSR039102-3"/>
    </source>
</evidence>
<dbReference type="InterPro" id="IPR011095">
    <property type="entry name" value="Dala_Dala_lig_C"/>
</dbReference>
<dbReference type="GO" id="GO:0005524">
    <property type="term" value="F:ATP binding"/>
    <property type="evidence" value="ECO:0007669"/>
    <property type="project" value="UniProtKB-UniRule"/>
</dbReference>
<dbReference type="PANTHER" id="PTHR23132">
    <property type="entry name" value="D-ALANINE--D-ALANINE LIGASE"/>
    <property type="match status" value="1"/>
</dbReference>
<dbReference type="AlphaFoldDB" id="A0A9X1INR9"/>
<keyword evidence="8 18" id="KW-0436">Ligase</keyword>
<evidence type="ECO:0000256" key="3">
    <source>
        <dbReference type="ARBA" id="ARBA00004496"/>
    </source>
</evidence>
<comment type="cofactor">
    <cofactor evidence="1">
        <name>Mn(2+)</name>
        <dbReference type="ChEBI" id="CHEBI:29035"/>
    </cofactor>
</comment>
<keyword evidence="24" id="KW-1185">Reference proteome</keyword>
<dbReference type="PROSITE" id="PS00843">
    <property type="entry name" value="DALA_DALA_LIGASE_1"/>
    <property type="match status" value="1"/>
</dbReference>
<dbReference type="NCBIfam" id="NF002378">
    <property type="entry name" value="PRK01372.1"/>
    <property type="match status" value="1"/>
</dbReference>
<keyword evidence="16 18" id="KW-0961">Cell wall biogenesis/degradation</keyword>
<keyword evidence="10 21" id="KW-0547">Nucleotide-binding</keyword>
<comment type="similarity">
    <text evidence="5 18">Belongs to the D-alanine--D-alanine ligase family.</text>
</comment>
<dbReference type="GO" id="GO:0005829">
    <property type="term" value="C:cytosol"/>
    <property type="evidence" value="ECO:0007669"/>
    <property type="project" value="TreeGrafter"/>
</dbReference>
<comment type="function">
    <text evidence="2 18">Cell wall formation.</text>
</comment>
<evidence type="ECO:0000256" key="16">
    <source>
        <dbReference type="ARBA" id="ARBA00023316"/>
    </source>
</evidence>
<keyword evidence="12 20" id="KW-0460">Magnesium</keyword>
<dbReference type="PANTHER" id="PTHR23132:SF23">
    <property type="entry name" value="D-ALANINE--D-ALANINE LIGASE B"/>
    <property type="match status" value="1"/>
</dbReference>
<evidence type="ECO:0000256" key="11">
    <source>
        <dbReference type="ARBA" id="ARBA00022840"/>
    </source>
</evidence>
<comment type="pathway">
    <text evidence="4 18">Cell wall biogenesis; peptidoglycan biosynthesis.</text>
</comment>
<evidence type="ECO:0000313" key="24">
    <source>
        <dbReference type="Proteomes" id="UP001139095"/>
    </source>
</evidence>
<dbReference type="Gene3D" id="3.30.470.20">
    <property type="entry name" value="ATP-grasp fold, B domain"/>
    <property type="match status" value="1"/>
</dbReference>
<feature type="domain" description="ATP-grasp" evidence="22">
    <location>
        <begin position="112"/>
        <end position="309"/>
    </location>
</feature>
<dbReference type="FunFam" id="3.30.470.20:FF:000008">
    <property type="entry name" value="D-alanine--D-alanine ligase"/>
    <property type="match status" value="1"/>
</dbReference>
<organism evidence="23 24">
    <name type="scientific">Marinomonas algarum</name>
    <dbReference type="NCBI Taxonomy" id="2883105"/>
    <lineage>
        <taxon>Bacteria</taxon>
        <taxon>Pseudomonadati</taxon>
        <taxon>Pseudomonadota</taxon>
        <taxon>Gammaproteobacteria</taxon>
        <taxon>Oceanospirillales</taxon>
        <taxon>Oceanospirillaceae</taxon>
        <taxon>Marinomonas</taxon>
    </lineage>
</organism>
<evidence type="ECO:0000256" key="17">
    <source>
        <dbReference type="ARBA" id="ARBA00047614"/>
    </source>
</evidence>
<dbReference type="SMART" id="SM01209">
    <property type="entry name" value="GARS_A"/>
    <property type="match status" value="1"/>
</dbReference>
<evidence type="ECO:0000256" key="18">
    <source>
        <dbReference type="HAMAP-Rule" id="MF_00047"/>
    </source>
</evidence>
<feature type="active site" evidence="19">
    <location>
        <position position="21"/>
    </location>
</feature>
<dbReference type="GO" id="GO:0008716">
    <property type="term" value="F:D-alanine-D-alanine ligase activity"/>
    <property type="evidence" value="ECO:0007669"/>
    <property type="project" value="UniProtKB-UniRule"/>
</dbReference>
<comment type="catalytic activity">
    <reaction evidence="17 18">
        <text>2 D-alanine + ATP = D-alanyl-D-alanine + ADP + phosphate + H(+)</text>
        <dbReference type="Rhea" id="RHEA:11224"/>
        <dbReference type="ChEBI" id="CHEBI:15378"/>
        <dbReference type="ChEBI" id="CHEBI:30616"/>
        <dbReference type="ChEBI" id="CHEBI:43474"/>
        <dbReference type="ChEBI" id="CHEBI:57416"/>
        <dbReference type="ChEBI" id="CHEBI:57822"/>
        <dbReference type="ChEBI" id="CHEBI:456216"/>
        <dbReference type="EC" id="6.3.2.4"/>
    </reaction>
</comment>
<evidence type="ECO:0000256" key="12">
    <source>
        <dbReference type="ARBA" id="ARBA00022842"/>
    </source>
</evidence>
<evidence type="ECO:0000256" key="8">
    <source>
        <dbReference type="ARBA" id="ARBA00022598"/>
    </source>
</evidence>
<dbReference type="GO" id="GO:0046872">
    <property type="term" value="F:metal ion binding"/>
    <property type="evidence" value="ECO:0007669"/>
    <property type="project" value="UniProtKB-KW"/>
</dbReference>
<keyword evidence="11 21" id="KW-0067">ATP-binding</keyword>
<dbReference type="EMBL" id="JAJATW010000006">
    <property type="protein sequence ID" value="MCB5161416.1"/>
    <property type="molecule type" value="Genomic_DNA"/>
</dbReference>
<dbReference type="Gene3D" id="3.30.1490.20">
    <property type="entry name" value="ATP-grasp fold, A domain"/>
    <property type="match status" value="1"/>
</dbReference>
<evidence type="ECO:0000313" key="23">
    <source>
        <dbReference type="EMBL" id="MCB5161416.1"/>
    </source>
</evidence>
<evidence type="ECO:0000256" key="9">
    <source>
        <dbReference type="ARBA" id="ARBA00022723"/>
    </source>
</evidence>
<evidence type="ECO:0000256" key="21">
    <source>
        <dbReference type="PROSITE-ProRule" id="PRU00409"/>
    </source>
</evidence>
<feature type="binding site" evidence="20">
    <location>
        <position position="276"/>
    </location>
    <ligand>
        <name>Mg(2+)</name>
        <dbReference type="ChEBI" id="CHEBI:18420"/>
        <label>1</label>
    </ligand>
</feature>
<dbReference type="InterPro" id="IPR005905">
    <property type="entry name" value="D_ala_D_ala"/>
</dbReference>
<dbReference type="GO" id="GO:0071555">
    <property type="term" value="P:cell wall organization"/>
    <property type="evidence" value="ECO:0007669"/>
    <property type="project" value="UniProtKB-KW"/>
</dbReference>
<protein>
    <recommendedName>
        <fullName evidence="6 18">D-alanine--D-alanine ligase</fullName>
        <ecNumber evidence="6 18">6.3.2.4</ecNumber>
    </recommendedName>
    <alternativeName>
        <fullName evidence="18">D-Ala-D-Ala ligase</fullName>
    </alternativeName>
    <alternativeName>
        <fullName evidence="18">D-alanylalanine synthetase</fullName>
    </alternativeName>
</protein>
<dbReference type="GO" id="GO:0009252">
    <property type="term" value="P:peptidoglycan biosynthetic process"/>
    <property type="evidence" value="ECO:0007669"/>
    <property type="project" value="UniProtKB-UniRule"/>
</dbReference>
<keyword evidence="13 18" id="KW-0133">Cell shape</keyword>
<feature type="active site" evidence="19">
    <location>
        <position position="154"/>
    </location>
</feature>
<dbReference type="NCBIfam" id="TIGR01205">
    <property type="entry name" value="D_ala_D_alaTIGR"/>
    <property type="match status" value="1"/>
</dbReference>
<evidence type="ECO:0000256" key="15">
    <source>
        <dbReference type="ARBA" id="ARBA00023211"/>
    </source>
</evidence>
<dbReference type="Pfam" id="PF01820">
    <property type="entry name" value="Dala_Dala_lig_N"/>
    <property type="match status" value="1"/>
</dbReference>
<sequence length="318" mass="34449">MTEQKRKEATIAVIYGGRSAERDVSMQSGPLVAKGLRSKGYHVIELDLYGPGAKLDPIVQLQSISFDLAFIALHGGEGEDGRVQALLEMLGKPYTGSSPLACGFAMDKVLTKRFWQGIGIPTPAYLSFVGQADADLIERQMSYPVIVKPSREGSTIGINKATNRQELDEALVKALTYDSDVLVEEFVDGAEFTVTILSDVAYPAIGLKPAPEHKLYDYEAKYLADDTEYLLPCGLSEDDETELQGLALEAYQSLGCSGWGRVDIMRDQEGVFWVLEVNTAPGMTSHSLVPMAASFVGIDYASLVDSIVVDAFGKAACE</sequence>
<feature type="binding site" evidence="20">
    <location>
        <position position="276"/>
    </location>
    <ligand>
        <name>Mg(2+)</name>
        <dbReference type="ChEBI" id="CHEBI:18420"/>
        <label>2</label>
    </ligand>
</feature>
<feature type="binding site" evidence="20">
    <location>
        <position position="263"/>
    </location>
    <ligand>
        <name>Mg(2+)</name>
        <dbReference type="ChEBI" id="CHEBI:18420"/>
        <label>1</label>
    </ligand>
</feature>
<dbReference type="PIRSF" id="PIRSF039102">
    <property type="entry name" value="Ddl/VanB"/>
    <property type="match status" value="1"/>
</dbReference>
<evidence type="ECO:0000256" key="1">
    <source>
        <dbReference type="ARBA" id="ARBA00001936"/>
    </source>
</evidence>
<evidence type="ECO:0000256" key="2">
    <source>
        <dbReference type="ARBA" id="ARBA00003921"/>
    </source>
</evidence>
<keyword evidence="15 20" id="KW-0464">Manganese</keyword>
<keyword evidence="7 18" id="KW-0963">Cytoplasm</keyword>
<name>A0A9X1INR9_9GAMM</name>
<gene>
    <name evidence="18" type="primary">ddl</name>
    <name evidence="23" type="ORF">LG368_05820</name>
</gene>
<dbReference type="EC" id="6.3.2.4" evidence="6 18"/>
<evidence type="ECO:0000256" key="10">
    <source>
        <dbReference type="ARBA" id="ARBA00022741"/>
    </source>
</evidence>
<dbReference type="InterPro" id="IPR016185">
    <property type="entry name" value="PreATP-grasp_dom_sf"/>
</dbReference>
<comment type="caution">
    <text evidence="23">The sequence shown here is derived from an EMBL/GenBank/DDBJ whole genome shotgun (WGS) entry which is preliminary data.</text>
</comment>
<proteinExistence type="inferred from homology"/>
<comment type="subcellular location">
    <subcellularLocation>
        <location evidence="3 18">Cytoplasm</location>
    </subcellularLocation>
</comment>
<feature type="binding site" evidence="20">
    <location>
        <position position="278"/>
    </location>
    <ligand>
        <name>Mg(2+)</name>
        <dbReference type="ChEBI" id="CHEBI:18420"/>
        <label>2</label>
    </ligand>
</feature>
<evidence type="ECO:0000256" key="4">
    <source>
        <dbReference type="ARBA" id="ARBA00004752"/>
    </source>
</evidence>
<dbReference type="HAMAP" id="MF_00047">
    <property type="entry name" value="Dala_Dala_lig"/>
    <property type="match status" value="1"/>
</dbReference>
<dbReference type="InterPro" id="IPR013815">
    <property type="entry name" value="ATP_grasp_subdomain_1"/>
</dbReference>
<dbReference type="InterPro" id="IPR011761">
    <property type="entry name" value="ATP-grasp"/>
</dbReference>
<keyword evidence="9 20" id="KW-0479">Metal-binding</keyword>
<comment type="cofactor">
    <cofactor evidence="20">
        <name>Mg(2+)</name>
        <dbReference type="ChEBI" id="CHEBI:18420"/>
    </cofactor>
    <cofactor evidence="20">
        <name>Mn(2+)</name>
        <dbReference type="ChEBI" id="CHEBI:29035"/>
    </cofactor>
    <text evidence="20">Binds 2 magnesium or manganese ions per subunit.</text>
</comment>
<evidence type="ECO:0000256" key="6">
    <source>
        <dbReference type="ARBA" id="ARBA00012216"/>
    </source>
</evidence>
<accession>A0A9X1INR9</accession>
<dbReference type="Gene3D" id="3.40.50.20">
    <property type="match status" value="1"/>
</dbReference>
<evidence type="ECO:0000259" key="22">
    <source>
        <dbReference type="PROSITE" id="PS50975"/>
    </source>
</evidence>
<evidence type="ECO:0000256" key="19">
    <source>
        <dbReference type="PIRSR" id="PIRSR039102-1"/>
    </source>
</evidence>
<dbReference type="InterPro" id="IPR011127">
    <property type="entry name" value="Dala_Dala_lig_N"/>
</dbReference>
<dbReference type="PROSITE" id="PS00844">
    <property type="entry name" value="DALA_DALA_LIGASE_2"/>
    <property type="match status" value="1"/>
</dbReference>
<dbReference type="SUPFAM" id="SSF52440">
    <property type="entry name" value="PreATP-grasp domain"/>
    <property type="match status" value="1"/>
</dbReference>
<evidence type="ECO:0000256" key="5">
    <source>
        <dbReference type="ARBA" id="ARBA00010871"/>
    </source>
</evidence>
<dbReference type="Proteomes" id="UP001139095">
    <property type="component" value="Unassembled WGS sequence"/>
</dbReference>
<dbReference type="PROSITE" id="PS50975">
    <property type="entry name" value="ATP_GRASP"/>
    <property type="match status" value="1"/>
</dbReference>
<evidence type="ECO:0000256" key="14">
    <source>
        <dbReference type="ARBA" id="ARBA00022984"/>
    </source>
</evidence>
<dbReference type="Pfam" id="PF07478">
    <property type="entry name" value="Dala_Dala_lig_C"/>
    <property type="match status" value="1"/>
</dbReference>
<evidence type="ECO:0000256" key="7">
    <source>
        <dbReference type="ARBA" id="ARBA00022490"/>
    </source>
</evidence>
<dbReference type="RefSeq" id="WP_226753793.1">
    <property type="nucleotide sequence ID" value="NZ_JAJATW010000006.1"/>
</dbReference>